<evidence type="ECO:0000313" key="2">
    <source>
        <dbReference type="EMBL" id="PLW40654.1"/>
    </source>
</evidence>
<feature type="transmembrane region" description="Helical" evidence="1">
    <location>
        <begin position="6"/>
        <end position="27"/>
    </location>
</feature>
<comment type="caution">
    <text evidence="2">The sequence shown here is derived from an EMBL/GenBank/DDBJ whole genome shotgun (WGS) entry which is preliminary data.</text>
</comment>
<keyword evidence="1" id="KW-0472">Membrane</keyword>
<reference evidence="2 3" key="1">
    <citation type="submission" date="2017-11" db="EMBL/GenBank/DDBJ databases">
        <title>De novo assembly and phasing of dikaryotic genomes from two isolates of Puccinia coronata f. sp. avenae, the causal agent of oat crown rust.</title>
        <authorList>
            <person name="Miller M.E."/>
            <person name="Zhang Y."/>
            <person name="Omidvar V."/>
            <person name="Sperschneider J."/>
            <person name="Schwessinger B."/>
            <person name="Raley C."/>
            <person name="Palmer J.M."/>
            <person name="Garnica D."/>
            <person name="Upadhyaya N."/>
            <person name="Rathjen J."/>
            <person name="Taylor J.M."/>
            <person name="Park R.F."/>
            <person name="Dodds P.N."/>
            <person name="Hirsch C.D."/>
            <person name="Kianian S.F."/>
            <person name="Figueroa M."/>
        </authorList>
    </citation>
    <scope>NUCLEOTIDE SEQUENCE [LARGE SCALE GENOMIC DNA]</scope>
    <source>
        <strain evidence="2">12SD80</strain>
    </source>
</reference>
<keyword evidence="1" id="KW-1133">Transmembrane helix</keyword>
<organism evidence="2 3">
    <name type="scientific">Puccinia coronata f. sp. avenae</name>
    <dbReference type="NCBI Taxonomy" id="200324"/>
    <lineage>
        <taxon>Eukaryota</taxon>
        <taxon>Fungi</taxon>
        <taxon>Dikarya</taxon>
        <taxon>Basidiomycota</taxon>
        <taxon>Pucciniomycotina</taxon>
        <taxon>Pucciniomycetes</taxon>
        <taxon>Pucciniales</taxon>
        <taxon>Pucciniaceae</taxon>
        <taxon>Puccinia</taxon>
    </lineage>
</organism>
<evidence type="ECO:0000313" key="3">
    <source>
        <dbReference type="Proteomes" id="UP000235392"/>
    </source>
</evidence>
<evidence type="ECO:0000256" key="1">
    <source>
        <dbReference type="SAM" id="Phobius"/>
    </source>
</evidence>
<gene>
    <name evidence="2" type="ORF">PCASD_08336</name>
</gene>
<name>A0A2N5USE5_9BASI</name>
<dbReference type="AlphaFoldDB" id="A0A2N5USE5"/>
<sequence>MKIDGIAIITVLFSTLMGFIVSGILPIEADEWNTLERGQRFPLRSTDEGWVAANVEMVKSKKQHLRFEVGDEVLHLEVNINHHRNHILIRNAGPTELTYYVQEESSKLKRWVQKTIQPGADHGLDSIKPKLWVRKGGADIPSGSASQIRTEFSNFNQA</sequence>
<dbReference type="EMBL" id="PGCI01000099">
    <property type="protein sequence ID" value="PLW40654.1"/>
    <property type="molecule type" value="Genomic_DNA"/>
</dbReference>
<keyword evidence="1" id="KW-0812">Transmembrane</keyword>
<protein>
    <submittedName>
        <fullName evidence="2">Uncharacterized protein</fullName>
    </submittedName>
</protein>
<accession>A0A2N5USE5</accession>
<proteinExistence type="predicted"/>
<dbReference type="Proteomes" id="UP000235392">
    <property type="component" value="Unassembled WGS sequence"/>
</dbReference>